<dbReference type="RefSeq" id="XP_025411807.1">
    <property type="nucleotide sequence ID" value="XM_025556022.1"/>
</dbReference>
<keyword evidence="6" id="KW-0539">Nucleus</keyword>
<gene>
    <name evidence="9" type="primary">Ssb-c31a</name>
    <name evidence="11" type="synonym">LOC112684471</name>
    <name evidence="9" type="ORF">g.1822</name>
</gene>
<reference evidence="9" key="1">
    <citation type="submission" date="2018-04" db="EMBL/GenBank/DDBJ databases">
        <title>Transcriptome assembly of Sipha flava.</title>
        <authorList>
            <person name="Scully E.D."/>
            <person name="Geib S.M."/>
            <person name="Palmer N.A."/>
            <person name="Koch K."/>
            <person name="Bradshaw J."/>
            <person name="Heng-Moss T."/>
            <person name="Sarath G."/>
        </authorList>
    </citation>
    <scope>NUCLEOTIDE SEQUENCE</scope>
</reference>
<dbReference type="GO" id="GO:0060261">
    <property type="term" value="P:positive regulation of transcription initiation by RNA polymerase II"/>
    <property type="evidence" value="ECO:0007669"/>
    <property type="project" value="InterPro"/>
</dbReference>
<dbReference type="SUPFAM" id="SSF54447">
    <property type="entry name" value="ssDNA-binding transcriptional regulator domain"/>
    <property type="match status" value="1"/>
</dbReference>
<dbReference type="InterPro" id="IPR003173">
    <property type="entry name" value="PC4_C"/>
</dbReference>
<organism evidence="9">
    <name type="scientific">Sipha flava</name>
    <name type="common">yellow sugarcane aphid</name>
    <dbReference type="NCBI Taxonomy" id="143950"/>
    <lineage>
        <taxon>Eukaryota</taxon>
        <taxon>Metazoa</taxon>
        <taxon>Ecdysozoa</taxon>
        <taxon>Arthropoda</taxon>
        <taxon>Hexapoda</taxon>
        <taxon>Insecta</taxon>
        <taxon>Pterygota</taxon>
        <taxon>Neoptera</taxon>
        <taxon>Paraneoptera</taxon>
        <taxon>Hemiptera</taxon>
        <taxon>Sternorrhyncha</taxon>
        <taxon>Aphidomorpha</taxon>
        <taxon>Aphidoidea</taxon>
        <taxon>Aphididae</taxon>
        <taxon>Sipha</taxon>
    </lineage>
</organism>
<evidence type="ECO:0000256" key="6">
    <source>
        <dbReference type="ARBA" id="ARBA00023242"/>
    </source>
</evidence>
<accession>A0A2S2QF21</accession>
<dbReference type="Gene3D" id="2.30.31.10">
    <property type="entry name" value="Transcriptional Coactivator Pc4, Chain A"/>
    <property type="match status" value="1"/>
</dbReference>
<evidence type="ECO:0000256" key="5">
    <source>
        <dbReference type="ARBA" id="ARBA00023163"/>
    </source>
</evidence>
<evidence type="ECO:0000259" key="8">
    <source>
        <dbReference type="Pfam" id="PF02229"/>
    </source>
</evidence>
<evidence type="ECO:0000313" key="10">
    <source>
        <dbReference type="Proteomes" id="UP000694846"/>
    </source>
</evidence>
<feature type="compositionally biased region" description="Basic and acidic residues" evidence="7">
    <location>
        <begin position="20"/>
        <end position="54"/>
    </location>
</feature>
<dbReference type="GO" id="GO:0003677">
    <property type="term" value="F:DNA binding"/>
    <property type="evidence" value="ECO:0007669"/>
    <property type="project" value="UniProtKB-KW"/>
</dbReference>
<dbReference type="GO" id="GO:0005634">
    <property type="term" value="C:nucleus"/>
    <property type="evidence" value="ECO:0007669"/>
    <property type="project" value="UniProtKB-SubCell"/>
</dbReference>
<evidence type="ECO:0000256" key="1">
    <source>
        <dbReference type="ARBA" id="ARBA00004123"/>
    </source>
</evidence>
<dbReference type="InterPro" id="IPR045125">
    <property type="entry name" value="Sub1/Tcp4-like"/>
</dbReference>
<keyword evidence="3" id="KW-0805">Transcription regulation</keyword>
<dbReference type="InterPro" id="IPR009044">
    <property type="entry name" value="ssDNA-bd_transcriptional_reg"/>
</dbReference>
<dbReference type="Proteomes" id="UP000694846">
    <property type="component" value="Unplaced"/>
</dbReference>
<evidence type="ECO:0000256" key="2">
    <source>
        <dbReference type="ARBA" id="ARBA00009001"/>
    </source>
</evidence>
<dbReference type="Pfam" id="PF02229">
    <property type="entry name" value="PC4"/>
    <property type="match status" value="1"/>
</dbReference>
<dbReference type="OrthoDB" id="2505440at2759"/>
<keyword evidence="4" id="KW-0238">DNA-binding</keyword>
<dbReference type="GO" id="GO:0003713">
    <property type="term" value="F:transcription coactivator activity"/>
    <property type="evidence" value="ECO:0007669"/>
    <property type="project" value="InterPro"/>
</dbReference>
<feature type="domain" description="Transcriptional coactivator p15 (PC4) C-terminal" evidence="8">
    <location>
        <begin position="50"/>
        <end position="101"/>
    </location>
</feature>
<evidence type="ECO:0000256" key="4">
    <source>
        <dbReference type="ARBA" id="ARBA00023125"/>
    </source>
</evidence>
<reference evidence="11" key="2">
    <citation type="submission" date="2025-04" db="UniProtKB">
        <authorList>
            <consortium name="RefSeq"/>
        </authorList>
    </citation>
    <scope>IDENTIFICATION</scope>
    <source>
        <tissue evidence="11">Whole body</tissue>
    </source>
</reference>
<proteinExistence type="inferred from homology"/>
<evidence type="ECO:0000256" key="3">
    <source>
        <dbReference type="ARBA" id="ARBA00023015"/>
    </source>
</evidence>
<feature type="region of interest" description="Disordered" evidence="7">
    <location>
        <begin position="1"/>
        <end position="54"/>
    </location>
</feature>
<keyword evidence="5" id="KW-0804">Transcription</keyword>
<name>A0A2S2QF21_9HEMI</name>
<dbReference type="AlphaFoldDB" id="A0A2S2QF21"/>
<comment type="similarity">
    <text evidence="2">Belongs to the transcriptional coactivator PC4 family.</text>
</comment>
<protein>
    <submittedName>
        <fullName evidence="9 11">RNA polymerase II transcriptional coactivator</fullName>
    </submittedName>
</protein>
<evidence type="ECO:0000256" key="7">
    <source>
        <dbReference type="SAM" id="MobiDB-lite"/>
    </source>
</evidence>
<comment type="subcellular location">
    <subcellularLocation>
        <location evidence="1">Nucleus</location>
    </subcellularLocation>
</comment>
<dbReference type="EMBL" id="GGMS01006917">
    <property type="protein sequence ID" value="MBY76120.1"/>
    <property type="molecule type" value="Transcribed_RNA"/>
</dbReference>
<dbReference type="PANTHER" id="PTHR13215">
    <property type="entry name" value="RNA POLYMERASE II TRANSCRIPTIONAL COACTIVATOR"/>
    <property type="match status" value="1"/>
</dbReference>
<evidence type="ECO:0000313" key="9">
    <source>
        <dbReference type="EMBL" id="MBY76120.1"/>
    </source>
</evidence>
<evidence type="ECO:0000313" key="11">
    <source>
        <dbReference type="RefSeq" id="XP_025411807.1"/>
    </source>
</evidence>
<sequence length="113" mass="12831">MPPNKSKRSASEDSTSDSGPDDRNPPPKKSKPADKGSSKKTNSNEEEHSWSLDKNRFVKVREFRGKLFVDIREFYEKNGELLPGKKGISLSMGQWNKLKEHIDDIQESVEKLG</sequence>
<keyword evidence="10" id="KW-1185">Reference proteome</keyword>